<sequence>MTYEEKYNFAVKELEAAKIWKSNYNPPITRLLRRLGFKAPLPHYNSFLKNALCTGIYFGCAWGGFMYFFAWSTQNISPAVMLSTAVFAGAFFGIVMASYYRHVFKKHKLTPWHEIKRA</sequence>
<dbReference type="RefSeq" id="WP_189484227.1">
    <property type="nucleotide sequence ID" value="NZ_BMYR01000022.1"/>
</dbReference>
<evidence type="ECO:0008006" key="4">
    <source>
        <dbReference type="Google" id="ProtNLM"/>
    </source>
</evidence>
<evidence type="ECO:0000313" key="3">
    <source>
        <dbReference type="Proteomes" id="UP000634667"/>
    </source>
</evidence>
<comment type="caution">
    <text evidence="2">The sequence shown here is derived from an EMBL/GenBank/DDBJ whole genome shotgun (WGS) entry which is preliminary data.</text>
</comment>
<keyword evidence="3" id="KW-1185">Reference proteome</keyword>
<keyword evidence="1" id="KW-0472">Membrane</keyword>
<keyword evidence="1" id="KW-1133">Transmembrane helix</keyword>
<dbReference type="EMBL" id="BMYR01000022">
    <property type="protein sequence ID" value="GGW73517.1"/>
    <property type="molecule type" value="Genomic_DNA"/>
</dbReference>
<evidence type="ECO:0000313" key="2">
    <source>
        <dbReference type="EMBL" id="GGW73517.1"/>
    </source>
</evidence>
<reference evidence="3" key="1">
    <citation type="journal article" date="2019" name="Int. J. Syst. Evol. Microbiol.">
        <title>The Global Catalogue of Microorganisms (GCM) 10K type strain sequencing project: providing services to taxonomists for standard genome sequencing and annotation.</title>
        <authorList>
            <consortium name="The Broad Institute Genomics Platform"/>
            <consortium name="The Broad Institute Genome Sequencing Center for Infectious Disease"/>
            <person name="Wu L."/>
            <person name="Ma J."/>
        </authorList>
    </citation>
    <scope>NUCLEOTIDE SEQUENCE [LARGE SCALE GENOMIC DNA]</scope>
    <source>
        <strain evidence="3">KCTC 23723</strain>
    </source>
</reference>
<dbReference type="Pfam" id="PF19942">
    <property type="entry name" value="DUF6404"/>
    <property type="match status" value="1"/>
</dbReference>
<protein>
    <recommendedName>
        <fullName evidence="4">Transmembrane protein</fullName>
    </recommendedName>
</protein>
<feature type="transmembrane region" description="Helical" evidence="1">
    <location>
        <begin position="47"/>
        <end position="70"/>
    </location>
</feature>
<dbReference type="Proteomes" id="UP000634667">
    <property type="component" value="Unassembled WGS sequence"/>
</dbReference>
<accession>A0ABQ2WTB0</accession>
<feature type="transmembrane region" description="Helical" evidence="1">
    <location>
        <begin position="76"/>
        <end position="100"/>
    </location>
</feature>
<dbReference type="InterPro" id="IPR045644">
    <property type="entry name" value="DUF6404"/>
</dbReference>
<gene>
    <name evidence="2" type="ORF">GCM10008111_31820</name>
</gene>
<organism evidence="2 3">
    <name type="scientific">Alishewanella tabrizica</name>
    <dbReference type="NCBI Taxonomy" id="671278"/>
    <lineage>
        <taxon>Bacteria</taxon>
        <taxon>Pseudomonadati</taxon>
        <taxon>Pseudomonadota</taxon>
        <taxon>Gammaproteobacteria</taxon>
        <taxon>Alteromonadales</taxon>
        <taxon>Alteromonadaceae</taxon>
        <taxon>Alishewanella</taxon>
    </lineage>
</organism>
<keyword evidence="1" id="KW-0812">Transmembrane</keyword>
<name>A0ABQ2WTB0_9ALTE</name>
<proteinExistence type="predicted"/>
<evidence type="ECO:0000256" key="1">
    <source>
        <dbReference type="SAM" id="Phobius"/>
    </source>
</evidence>